<keyword evidence="1" id="KW-1133">Transmembrane helix</keyword>
<dbReference type="STRING" id="1423801.FD50_GL000701"/>
<name>A0A0R1V693_9LACO</name>
<protein>
    <submittedName>
        <fullName evidence="2">Uncharacterized protein</fullName>
    </submittedName>
</protein>
<keyword evidence="1" id="KW-0812">Transmembrane</keyword>
<evidence type="ECO:0000313" key="2">
    <source>
        <dbReference type="EMBL" id="KRL98888.1"/>
    </source>
</evidence>
<evidence type="ECO:0000256" key="1">
    <source>
        <dbReference type="SAM" id="Phobius"/>
    </source>
</evidence>
<dbReference type="AlphaFoldDB" id="A0A0R1V693"/>
<keyword evidence="3" id="KW-1185">Reference proteome</keyword>
<comment type="caution">
    <text evidence="2">The sequence shown here is derived from an EMBL/GenBank/DDBJ whole genome shotgun (WGS) entry which is preliminary data.</text>
</comment>
<dbReference type="OrthoDB" id="9804865at2"/>
<keyword evidence="1" id="KW-0472">Membrane</keyword>
<dbReference type="GeneID" id="98308124"/>
<proteinExistence type="predicted"/>
<dbReference type="RefSeq" id="WP_054756129.1">
    <property type="nucleotide sequence ID" value="NZ_AZFQ01000036.1"/>
</dbReference>
<reference evidence="2 3" key="1">
    <citation type="journal article" date="2015" name="Genome Announc.">
        <title>Expanding the biotechnology potential of lactobacilli through comparative genomics of 213 strains and associated genera.</title>
        <authorList>
            <person name="Sun Z."/>
            <person name="Harris H.M."/>
            <person name="McCann A."/>
            <person name="Guo C."/>
            <person name="Argimon S."/>
            <person name="Zhang W."/>
            <person name="Yang X."/>
            <person name="Jeffery I.B."/>
            <person name="Cooney J.C."/>
            <person name="Kagawa T.F."/>
            <person name="Liu W."/>
            <person name="Song Y."/>
            <person name="Salvetti E."/>
            <person name="Wrobel A."/>
            <person name="Rasinkangas P."/>
            <person name="Parkhill J."/>
            <person name="Rea M.C."/>
            <person name="O'Sullivan O."/>
            <person name="Ritari J."/>
            <person name="Douillard F.P."/>
            <person name="Paul Ross R."/>
            <person name="Yang R."/>
            <person name="Briner A.E."/>
            <person name="Felis G.E."/>
            <person name="de Vos W.M."/>
            <person name="Barrangou R."/>
            <person name="Klaenhammer T.R."/>
            <person name="Caufield P.W."/>
            <person name="Cui Y."/>
            <person name="Zhang H."/>
            <person name="O'Toole P.W."/>
        </authorList>
    </citation>
    <scope>NUCLEOTIDE SEQUENCE [LARGE SCALE GENOMIC DNA]</scope>
    <source>
        <strain evidence="2 3">DSM 16230</strain>
    </source>
</reference>
<evidence type="ECO:0000313" key="3">
    <source>
        <dbReference type="Proteomes" id="UP000051166"/>
    </source>
</evidence>
<gene>
    <name evidence="2" type="ORF">FD50_GL000701</name>
</gene>
<dbReference type="Proteomes" id="UP000051166">
    <property type="component" value="Unassembled WGS sequence"/>
</dbReference>
<accession>A0A0R1V693</accession>
<feature type="transmembrane region" description="Helical" evidence="1">
    <location>
        <begin position="42"/>
        <end position="60"/>
    </location>
</feature>
<dbReference type="PATRIC" id="fig|1423801.4.peg.711"/>
<dbReference type="EMBL" id="AZFQ01000036">
    <property type="protein sequence ID" value="KRL98888.1"/>
    <property type="molecule type" value="Genomic_DNA"/>
</dbReference>
<organism evidence="2 3">
    <name type="scientific">Liquorilactobacillus satsumensis DSM 16230 = JCM 12392</name>
    <dbReference type="NCBI Taxonomy" id="1423801"/>
    <lineage>
        <taxon>Bacteria</taxon>
        <taxon>Bacillati</taxon>
        <taxon>Bacillota</taxon>
        <taxon>Bacilli</taxon>
        <taxon>Lactobacillales</taxon>
        <taxon>Lactobacillaceae</taxon>
        <taxon>Liquorilactobacillus</taxon>
    </lineage>
</organism>
<sequence>MTCADFRIECSAGIIKFLGYQLQAGGLKYTSLVEFEPFTDNLLLGGTLIVLSILIMELNIRKMIFFKKTF</sequence>